<dbReference type="AlphaFoldDB" id="A0AAD5CBI9"/>
<comment type="caution">
    <text evidence="2">The sequence shown here is derived from an EMBL/GenBank/DDBJ whole genome shotgun (WGS) entry which is preliminary data.</text>
</comment>
<dbReference type="Proteomes" id="UP001206925">
    <property type="component" value="Unassembled WGS sequence"/>
</dbReference>
<reference evidence="2" key="1">
    <citation type="submission" date="2022-06" db="EMBL/GenBank/DDBJ databases">
        <title>Uncovering the hologenomic basis of an extraordinary plant invasion.</title>
        <authorList>
            <person name="Bieker V.C."/>
            <person name="Martin M.D."/>
            <person name="Gilbert T."/>
            <person name="Hodgins K."/>
            <person name="Battlay P."/>
            <person name="Petersen B."/>
            <person name="Wilson J."/>
        </authorList>
    </citation>
    <scope>NUCLEOTIDE SEQUENCE</scope>
    <source>
        <strain evidence="2">AA19_3_7</strain>
        <tissue evidence="2">Leaf</tissue>
    </source>
</reference>
<name>A0AAD5CBI9_AMBAR</name>
<sequence length="62" mass="6995">MLSSPMCIFTPPPPSPPRSHHLTETSFTIQKTRLMVNLRSLRMRLGSIWCVSGQMTLIKLGL</sequence>
<organism evidence="2 3">
    <name type="scientific">Ambrosia artemisiifolia</name>
    <name type="common">Common ragweed</name>
    <dbReference type="NCBI Taxonomy" id="4212"/>
    <lineage>
        <taxon>Eukaryota</taxon>
        <taxon>Viridiplantae</taxon>
        <taxon>Streptophyta</taxon>
        <taxon>Embryophyta</taxon>
        <taxon>Tracheophyta</taxon>
        <taxon>Spermatophyta</taxon>
        <taxon>Magnoliopsida</taxon>
        <taxon>eudicotyledons</taxon>
        <taxon>Gunneridae</taxon>
        <taxon>Pentapetalae</taxon>
        <taxon>asterids</taxon>
        <taxon>campanulids</taxon>
        <taxon>Asterales</taxon>
        <taxon>Asteraceae</taxon>
        <taxon>Asteroideae</taxon>
        <taxon>Heliantheae alliance</taxon>
        <taxon>Heliantheae</taxon>
        <taxon>Ambrosia</taxon>
    </lineage>
</organism>
<protein>
    <submittedName>
        <fullName evidence="2">Uncharacterized protein</fullName>
    </submittedName>
</protein>
<dbReference type="EMBL" id="JAMZMK010008835">
    <property type="protein sequence ID" value="KAI7738308.1"/>
    <property type="molecule type" value="Genomic_DNA"/>
</dbReference>
<evidence type="ECO:0000313" key="3">
    <source>
        <dbReference type="Proteomes" id="UP001206925"/>
    </source>
</evidence>
<evidence type="ECO:0000313" key="2">
    <source>
        <dbReference type="EMBL" id="KAI7738308.1"/>
    </source>
</evidence>
<proteinExistence type="predicted"/>
<feature type="region of interest" description="Disordered" evidence="1">
    <location>
        <begin position="1"/>
        <end position="22"/>
    </location>
</feature>
<keyword evidence="3" id="KW-1185">Reference proteome</keyword>
<evidence type="ECO:0000256" key="1">
    <source>
        <dbReference type="SAM" id="MobiDB-lite"/>
    </source>
</evidence>
<accession>A0AAD5CBI9</accession>
<gene>
    <name evidence="2" type="ORF">M8C21_012971</name>
</gene>